<proteinExistence type="predicted"/>
<evidence type="ECO:0000256" key="1">
    <source>
        <dbReference type="SAM" id="Phobius"/>
    </source>
</evidence>
<keyword evidence="1" id="KW-1133">Transmembrane helix</keyword>
<keyword evidence="1" id="KW-0812">Transmembrane</keyword>
<dbReference type="AlphaFoldDB" id="A0A382N7C3"/>
<sequence length="271" mass="31976">MSRLTGCVGNVFGAVVIITLFIVLLFSIITQNIMQVDTIGDFDFELYTRNVWTIKIPERYYRVSDANYSVYDQKYKLTEKESKNIQGTLEKNQVLIIRGGMDIQYTKYIAIDYFSNNQVNHGYIITPKDNSPYFETMLTSENPKYVKYFYEASFNLYKNFKKKIKNLYSISSNDTQSQIFVDKGYTEFEYLKEAAEVIIEILDDNQVPWYSPGNISSDQKLQKNWWYDLIIQLKEQKVFCDEISCKVIKSIFNETFSEENLKKHYFTIKIN</sequence>
<feature type="non-terminal residue" evidence="2">
    <location>
        <position position="271"/>
    </location>
</feature>
<gene>
    <name evidence="2" type="ORF">METZ01_LOCUS309099</name>
</gene>
<reference evidence="2" key="1">
    <citation type="submission" date="2018-05" db="EMBL/GenBank/DDBJ databases">
        <authorList>
            <person name="Lanie J.A."/>
            <person name="Ng W.-L."/>
            <person name="Kazmierczak K.M."/>
            <person name="Andrzejewski T.M."/>
            <person name="Davidsen T.M."/>
            <person name="Wayne K.J."/>
            <person name="Tettelin H."/>
            <person name="Glass J.I."/>
            <person name="Rusch D."/>
            <person name="Podicherti R."/>
            <person name="Tsui H.-C.T."/>
            <person name="Winkler M.E."/>
        </authorList>
    </citation>
    <scope>NUCLEOTIDE SEQUENCE</scope>
</reference>
<name>A0A382N7C3_9ZZZZ</name>
<feature type="transmembrane region" description="Helical" evidence="1">
    <location>
        <begin position="7"/>
        <end position="29"/>
    </location>
</feature>
<evidence type="ECO:0000313" key="2">
    <source>
        <dbReference type="EMBL" id="SVC56245.1"/>
    </source>
</evidence>
<dbReference type="EMBL" id="UINC01098038">
    <property type="protein sequence ID" value="SVC56245.1"/>
    <property type="molecule type" value="Genomic_DNA"/>
</dbReference>
<protein>
    <submittedName>
        <fullName evidence="2">Uncharacterized protein</fullName>
    </submittedName>
</protein>
<keyword evidence="1" id="KW-0472">Membrane</keyword>
<accession>A0A382N7C3</accession>
<organism evidence="2">
    <name type="scientific">marine metagenome</name>
    <dbReference type="NCBI Taxonomy" id="408172"/>
    <lineage>
        <taxon>unclassified sequences</taxon>
        <taxon>metagenomes</taxon>
        <taxon>ecological metagenomes</taxon>
    </lineage>
</organism>